<proteinExistence type="predicted"/>
<keyword evidence="3" id="KW-1185">Reference proteome</keyword>
<reference evidence="2 3" key="1">
    <citation type="journal article" date="2019" name="Int. J. Syst. Evol. Microbiol.">
        <title>The Global Catalogue of Microorganisms (GCM) 10K type strain sequencing project: providing services to taxonomists for standard genome sequencing and annotation.</title>
        <authorList>
            <consortium name="The Broad Institute Genomics Platform"/>
            <consortium name="The Broad Institute Genome Sequencing Center for Infectious Disease"/>
            <person name="Wu L."/>
            <person name="Ma J."/>
        </authorList>
    </citation>
    <scope>NUCLEOTIDE SEQUENCE [LARGE SCALE GENOMIC DNA]</scope>
    <source>
        <strain evidence="2 3">JCM 5052</strain>
    </source>
</reference>
<evidence type="ECO:0000256" key="1">
    <source>
        <dbReference type="SAM" id="MobiDB-lite"/>
    </source>
</evidence>
<dbReference type="Proteomes" id="UP001501576">
    <property type="component" value="Unassembled WGS sequence"/>
</dbReference>
<feature type="compositionally biased region" description="Polar residues" evidence="1">
    <location>
        <begin position="7"/>
        <end position="17"/>
    </location>
</feature>
<gene>
    <name evidence="2" type="ORF">GCM10010390_85540</name>
</gene>
<name>A0ABN1ELV1_9ACTN</name>
<protein>
    <submittedName>
        <fullName evidence="2">Uncharacterized protein</fullName>
    </submittedName>
</protein>
<feature type="region of interest" description="Disordered" evidence="1">
    <location>
        <begin position="1"/>
        <end position="63"/>
    </location>
</feature>
<comment type="caution">
    <text evidence="2">The sequence shown here is derived from an EMBL/GenBank/DDBJ whole genome shotgun (WGS) entry which is preliminary data.</text>
</comment>
<evidence type="ECO:0000313" key="3">
    <source>
        <dbReference type="Proteomes" id="UP001501576"/>
    </source>
</evidence>
<sequence>MCRTAVSHRSSGSSTPSVPDRPDHADHMPDHRAHPDRPTALTADRTPAPPRSPGFTPSLSGSLRISVCVPDPLRLFRVHSLRQS</sequence>
<accession>A0ABN1ELV1</accession>
<feature type="compositionally biased region" description="Basic and acidic residues" evidence="1">
    <location>
        <begin position="20"/>
        <end position="37"/>
    </location>
</feature>
<dbReference type="EMBL" id="BAAABZ010000084">
    <property type="protein sequence ID" value="GAA0569407.1"/>
    <property type="molecule type" value="Genomic_DNA"/>
</dbReference>
<organism evidence="2 3">
    <name type="scientific">Streptomyces mordarskii</name>
    <dbReference type="NCBI Taxonomy" id="1226758"/>
    <lineage>
        <taxon>Bacteria</taxon>
        <taxon>Bacillati</taxon>
        <taxon>Actinomycetota</taxon>
        <taxon>Actinomycetes</taxon>
        <taxon>Kitasatosporales</taxon>
        <taxon>Streptomycetaceae</taxon>
        <taxon>Streptomyces</taxon>
    </lineage>
</organism>
<evidence type="ECO:0000313" key="2">
    <source>
        <dbReference type="EMBL" id="GAA0569407.1"/>
    </source>
</evidence>